<dbReference type="PROSITE" id="PS00356">
    <property type="entry name" value="HTH_LACI_1"/>
    <property type="match status" value="1"/>
</dbReference>
<evidence type="ECO:0000313" key="5">
    <source>
        <dbReference type="EMBL" id="TCN25020.1"/>
    </source>
</evidence>
<dbReference type="Pfam" id="PF00356">
    <property type="entry name" value="LacI"/>
    <property type="match status" value="1"/>
</dbReference>
<dbReference type="CDD" id="cd01392">
    <property type="entry name" value="HTH_LacI"/>
    <property type="match status" value="1"/>
</dbReference>
<gene>
    <name evidence="5" type="ORF">EV146_106222</name>
</gene>
<evidence type="ECO:0000256" key="2">
    <source>
        <dbReference type="ARBA" id="ARBA00023125"/>
    </source>
</evidence>
<keyword evidence="1" id="KW-0805">Transcription regulation</keyword>
<keyword evidence="3" id="KW-0804">Transcription</keyword>
<name>A0A4V2RDJ1_9BACI</name>
<accession>A0A4V2RDJ1</accession>
<dbReference type="GO" id="GO:0003700">
    <property type="term" value="F:DNA-binding transcription factor activity"/>
    <property type="evidence" value="ECO:0007669"/>
    <property type="project" value="TreeGrafter"/>
</dbReference>
<dbReference type="PANTHER" id="PTHR30146">
    <property type="entry name" value="LACI-RELATED TRANSCRIPTIONAL REPRESSOR"/>
    <property type="match status" value="1"/>
</dbReference>
<dbReference type="Gene3D" id="3.40.50.2300">
    <property type="match status" value="2"/>
</dbReference>
<dbReference type="Pfam" id="PF00532">
    <property type="entry name" value="Peripla_BP_1"/>
    <property type="match status" value="1"/>
</dbReference>
<dbReference type="Proteomes" id="UP000295689">
    <property type="component" value="Unassembled WGS sequence"/>
</dbReference>
<organism evidence="5 6">
    <name type="scientific">Mesobacillus foraminis</name>
    <dbReference type="NCBI Taxonomy" id="279826"/>
    <lineage>
        <taxon>Bacteria</taxon>
        <taxon>Bacillati</taxon>
        <taxon>Bacillota</taxon>
        <taxon>Bacilli</taxon>
        <taxon>Bacillales</taxon>
        <taxon>Bacillaceae</taxon>
        <taxon>Mesobacillus</taxon>
    </lineage>
</organism>
<dbReference type="InterPro" id="IPR000843">
    <property type="entry name" value="HTH_LacI"/>
</dbReference>
<keyword evidence="2" id="KW-0238">DNA-binding</keyword>
<evidence type="ECO:0000256" key="3">
    <source>
        <dbReference type="ARBA" id="ARBA00023163"/>
    </source>
</evidence>
<dbReference type="InterPro" id="IPR010982">
    <property type="entry name" value="Lambda_DNA-bd_dom_sf"/>
</dbReference>
<dbReference type="AlphaFoldDB" id="A0A4V2RDJ1"/>
<proteinExistence type="predicted"/>
<keyword evidence="6" id="KW-1185">Reference proteome</keyword>
<comment type="caution">
    <text evidence="5">The sequence shown here is derived from an EMBL/GenBank/DDBJ whole genome shotgun (WGS) entry which is preliminary data.</text>
</comment>
<dbReference type="EMBL" id="SLVV01000006">
    <property type="protein sequence ID" value="TCN25020.1"/>
    <property type="molecule type" value="Genomic_DNA"/>
</dbReference>
<evidence type="ECO:0000313" key="6">
    <source>
        <dbReference type="Proteomes" id="UP000295689"/>
    </source>
</evidence>
<dbReference type="RefSeq" id="WP_132006371.1">
    <property type="nucleotide sequence ID" value="NZ_JABUHM010000004.1"/>
</dbReference>
<dbReference type="InterPro" id="IPR028082">
    <property type="entry name" value="Peripla_BP_I"/>
</dbReference>
<dbReference type="Gene3D" id="1.10.260.40">
    <property type="entry name" value="lambda repressor-like DNA-binding domains"/>
    <property type="match status" value="1"/>
</dbReference>
<sequence>MVQKKTFTIYDIAAATNVSPATVSRVLNGNYPVSKKTKEKVLAKIQEYNFKPNSIARSLSRKETKMIGMILPDITNPFFSSVFIEIEKEAQKKGYTIFLCNSMNDPEMESLYLKVLYERQVEGIIMMGGRINKTATVREEAEEVLEVMNKIPVLMINGYMEGVDCYKVRSDEKKGLKIMLDHLAELGHRNFGLLGGTQGITATDQKVQGFMQFLNEHGFHYNPDWHIYSGFSVESGQEAMEKLLRNEDLPTAIICINDMVASGALKECGLQDIDPRQFALAGYDDTFVASILTPSLTSINHNYKKMGQAAMDLLIETVEEEERTEIVIDPFLTIRNSTKLYIR</sequence>
<dbReference type="SUPFAM" id="SSF53822">
    <property type="entry name" value="Periplasmic binding protein-like I"/>
    <property type="match status" value="1"/>
</dbReference>
<evidence type="ECO:0000259" key="4">
    <source>
        <dbReference type="PROSITE" id="PS50932"/>
    </source>
</evidence>
<dbReference type="SUPFAM" id="SSF47413">
    <property type="entry name" value="lambda repressor-like DNA-binding domains"/>
    <property type="match status" value="1"/>
</dbReference>
<dbReference type="SMART" id="SM00354">
    <property type="entry name" value="HTH_LACI"/>
    <property type="match status" value="1"/>
</dbReference>
<dbReference type="PANTHER" id="PTHR30146:SF109">
    <property type="entry name" value="HTH-TYPE TRANSCRIPTIONAL REGULATOR GALS"/>
    <property type="match status" value="1"/>
</dbReference>
<reference evidence="5 6" key="1">
    <citation type="journal article" date="2015" name="Stand. Genomic Sci.">
        <title>Genomic Encyclopedia of Bacterial and Archaeal Type Strains, Phase III: the genomes of soil and plant-associated and newly described type strains.</title>
        <authorList>
            <person name="Whitman W.B."/>
            <person name="Woyke T."/>
            <person name="Klenk H.P."/>
            <person name="Zhou Y."/>
            <person name="Lilburn T.G."/>
            <person name="Beck B.J."/>
            <person name="De Vos P."/>
            <person name="Vandamme P."/>
            <person name="Eisen J.A."/>
            <person name="Garrity G."/>
            <person name="Hugenholtz P."/>
            <person name="Kyrpides N.C."/>
        </authorList>
    </citation>
    <scope>NUCLEOTIDE SEQUENCE [LARGE SCALE GENOMIC DNA]</scope>
    <source>
        <strain evidence="5 6">CV53</strain>
    </source>
</reference>
<evidence type="ECO:0000256" key="1">
    <source>
        <dbReference type="ARBA" id="ARBA00023015"/>
    </source>
</evidence>
<dbReference type="InterPro" id="IPR001761">
    <property type="entry name" value="Peripla_BP/Lac1_sug-bd_dom"/>
</dbReference>
<dbReference type="CDD" id="cd06267">
    <property type="entry name" value="PBP1_LacI_sugar_binding-like"/>
    <property type="match status" value="1"/>
</dbReference>
<protein>
    <submittedName>
        <fullName evidence="5">LacI family transcriptional regulator</fullName>
    </submittedName>
</protein>
<dbReference type="PROSITE" id="PS50932">
    <property type="entry name" value="HTH_LACI_2"/>
    <property type="match status" value="1"/>
</dbReference>
<dbReference type="GO" id="GO:0000976">
    <property type="term" value="F:transcription cis-regulatory region binding"/>
    <property type="evidence" value="ECO:0007669"/>
    <property type="project" value="TreeGrafter"/>
</dbReference>
<feature type="domain" description="HTH lacI-type" evidence="4">
    <location>
        <begin position="7"/>
        <end position="61"/>
    </location>
</feature>